<dbReference type="Pfam" id="PF08141">
    <property type="entry name" value="SspH"/>
    <property type="match status" value="1"/>
</dbReference>
<dbReference type="GO" id="GO:0030436">
    <property type="term" value="P:asexual sporulation"/>
    <property type="evidence" value="ECO:0007669"/>
    <property type="project" value="InterPro"/>
</dbReference>
<dbReference type="EMBL" id="VSSQ01117872">
    <property type="protein sequence ID" value="MPN52101.1"/>
    <property type="molecule type" value="Genomic_DNA"/>
</dbReference>
<dbReference type="GO" id="GO:0030435">
    <property type="term" value="P:sporulation resulting in formation of a cellular spore"/>
    <property type="evidence" value="ECO:0007669"/>
    <property type="project" value="UniProtKB-KW"/>
</dbReference>
<evidence type="ECO:0000256" key="1">
    <source>
        <dbReference type="ARBA" id="ARBA00022969"/>
    </source>
</evidence>
<dbReference type="GO" id="GO:0042601">
    <property type="term" value="C:endospore-forming forespore"/>
    <property type="evidence" value="ECO:0007669"/>
    <property type="project" value="InterPro"/>
</dbReference>
<gene>
    <name evidence="2" type="primary">sspH_6</name>
    <name evidence="2" type="ORF">SDC9_199755</name>
</gene>
<name>A0A645ILD5_9ZZZZ</name>
<dbReference type="AlphaFoldDB" id="A0A645ILD5"/>
<keyword evidence="1" id="KW-0749">Sporulation</keyword>
<comment type="caution">
    <text evidence="2">The sequence shown here is derived from an EMBL/GenBank/DDBJ whole genome shotgun (WGS) entry which is preliminary data.</text>
</comment>
<accession>A0A645ILD5</accession>
<sequence>METNRTVEIKNSSDIITVFYKNHEVWINKVDLKNDIAEILDLQTCETYVVHCRKLLEGVSIDSCNSCVQPLLKFI</sequence>
<protein>
    <submittedName>
        <fullName evidence="2">Small, acid-soluble spore protein H</fullName>
    </submittedName>
</protein>
<evidence type="ECO:0000313" key="2">
    <source>
        <dbReference type="EMBL" id="MPN52101.1"/>
    </source>
</evidence>
<reference evidence="2" key="1">
    <citation type="submission" date="2019-08" db="EMBL/GenBank/DDBJ databases">
        <authorList>
            <person name="Kucharzyk K."/>
            <person name="Murdoch R.W."/>
            <person name="Higgins S."/>
            <person name="Loffler F."/>
        </authorList>
    </citation>
    <scope>NUCLEOTIDE SEQUENCE</scope>
</reference>
<dbReference type="InterPro" id="IPR012610">
    <property type="entry name" value="SASP_SspH"/>
</dbReference>
<proteinExistence type="predicted"/>
<organism evidence="2">
    <name type="scientific">bioreactor metagenome</name>
    <dbReference type="NCBI Taxonomy" id="1076179"/>
    <lineage>
        <taxon>unclassified sequences</taxon>
        <taxon>metagenomes</taxon>
        <taxon>ecological metagenomes</taxon>
    </lineage>
</organism>